<evidence type="ECO:0000313" key="1">
    <source>
        <dbReference type="EMBL" id="KAI1726158.1"/>
    </source>
</evidence>
<accession>A0AAD4NDC2</accession>
<dbReference type="Proteomes" id="UP001201812">
    <property type="component" value="Unassembled WGS sequence"/>
</dbReference>
<protein>
    <recommendedName>
        <fullName evidence="3">Anaphase-promoting complex subunit 13</fullName>
    </recommendedName>
</protein>
<organism evidence="1 2">
    <name type="scientific">Ditylenchus destructor</name>
    <dbReference type="NCBI Taxonomy" id="166010"/>
    <lineage>
        <taxon>Eukaryota</taxon>
        <taxon>Metazoa</taxon>
        <taxon>Ecdysozoa</taxon>
        <taxon>Nematoda</taxon>
        <taxon>Chromadorea</taxon>
        <taxon>Rhabditida</taxon>
        <taxon>Tylenchina</taxon>
        <taxon>Tylenchomorpha</taxon>
        <taxon>Sphaerularioidea</taxon>
        <taxon>Anguinidae</taxon>
        <taxon>Anguininae</taxon>
        <taxon>Ditylenchus</taxon>
    </lineage>
</organism>
<evidence type="ECO:0008006" key="3">
    <source>
        <dbReference type="Google" id="ProtNLM"/>
    </source>
</evidence>
<keyword evidence="2" id="KW-1185">Reference proteome</keyword>
<gene>
    <name evidence="1" type="ORF">DdX_02855</name>
</gene>
<proteinExistence type="predicted"/>
<evidence type="ECO:0000313" key="2">
    <source>
        <dbReference type="Proteomes" id="UP001201812"/>
    </source>
</evidence>
<comment type="caution">
    <text evidence="1">The sequence shown here is derived from an EMBL/GenBank/DDBJ whole genome shotgun (WGS) entry which is preliminary data.</text>
</comment>
<dbReference type="AlphaFoldDB" id="A0AAD4NDC2"/>
<name>A0AAD4NDC2_9BILA</name>
<sequence length="73" mass="8576">MPLPPFSVRVAPELLLKKIDREWAAHKLPTDDIYIPPKQIPDQDTELNYLLEADELNWQDNKPANLCFEHRHS</sequence>
<reference evidence="1" key="1">
    <citation type="submission" date="2022-01" db="EMBL/GenBank/DDBJ databases">
        <title>Genome Sequence Resource for Two Populations of Ditylenchus destructor, the Migratory Endoparasitic Phytonematode.</title>
        <authorList>
            <person name="Zhang H."/>
            <person name="Lin R."/>
            <person name="Xie B."/>
        </authorList>
    </citation>
    <scope>NUCLEOTIDE SEQUENCE</scope>
    <source>
        <strain evidence="1">BazhouSP</strain>
    </source>
</reference>
<dbReference type="EMBL" id="JAKKPZ010000002">
    <property type="protein sequence ID" value="KAI1726158.1"/>
    <property type="molecule type" value="Genomic_DNA"/>
</dbReference>